<keyword evidence="3" id="KW-0804">Transcription</keyword>
<accession>A0ABT1N4P8</accession>
<dbReference type="Proteomes" id="UP001524460">
    <property type="component" value="Unassembled WGS sequence"/>
</dbReference>
<reference evidence="5 6" key="1">
    <citation type="submission" date="2022-07" db="EMBL/GenBank/DDBJ databases">
        <title>Photobacterium pectinilyticum sp. nov., a marine bacterium isolated from surface seawater of Qingdao offshore.</title>
        <authorList>
            <person name="Wang X."/>
        </authorList>
    </citation>
    <scope>NUCLEOTIDE SEQUENCE [LARGE SCALE GENOMIC DNA]</scope>
    <source>
        <strain evidence="5 6">ZSDE20</strain>
    </source>
</reference>
<dbReference type="SUPFAM" id="SSF53822">
    <property type="entry name" value="Periplasmic binding protein-like I"/>
    <property type="match status" value="1"/>
</dbReference>
<proteinExistence type="predicted"/>
<dbReference type="PROSITE" id="PS50932">
    <property type="entry name" value="HTH_LACI_2"/>
    <property type="match status" value="1"/>
</dbReference>
<dbReference type="SMART" id="SM00354">
    <property type="entry name" value="HTH_LACI"/>
    <property type="match status" value="1"/>
</dbReference>
<name>A0ABT1N4P8_9GAMM</name>
<evidence type="ECO:0000259" key="4">
    <source>
        <dbReference type="PROSITE" id="PS50932"/>
    </source>
</evidence>
<dbReference type="CDD" id="cd06267">
    <property type="entry name" value="PBP1_LacI_sugar_binding-like"/>
    <property type="match status" value="1"/>
</dbReference>
<organism evidence="5 6">
    <name type="scientific">Photobacterium pectinilyticum</name>
    <dbReference type="NCBI Taxonomy" id="2906793"/>
    <lineage>
        <taxon>Bacteria</taxon>
        <taxon>Pseudomonadati</taxon>
        <taxon>Pseudomonadota</taxon>
        <taxon>Gammaproteobacteria</taxon>
        <taxon>Vibrionales</taxon>
        <taxon>Vibrionaceae</taxon>
        <taxon>Photobacterium</taxon>
    </lineage>
</organism>
<dbReference type="EMBL" id="JANEYT010000044">
    <property type="protein sequence ID" value="MCQ1059720.1"/>
    <property type="molecule type" value="Genomic_DNA"/>
</dbReference>
<gene>
    <name evidence="5" type="ORF">NHN17_16855</name>
</gene>
<evidence type="ECO:0000256" key="1">
    <source>
        <dbReference type="ARBA" id="ARBA00023015"/>
    </source>
</evidence>
<dbReference type="PANTHER" id="PTHR30146">
    <property type="entry name" value="LACI-RELATED TRANSCRIPTIONAL REPRESSOR"/>
    <property type="match status" value="1"/>
</dbReference>
<dbReference type="PANTHER" id="PTHR30146:SF109">
    <property type="entry name" value="HTH-TYPE TRANSCRIPTIONAL REGULATOR GALS"/>
    <property type="match status" value="1"/>
</dbReference>
<dbReference type="SUPFAM" id="SSF47413">
    <property type="entry name" value="lambda repressor-like DNA-binding domains"/>
    <property type="match status" value="1"/>
</dbReference>
<sequence>MKNNRNINSSEIAKLAGVSRSTVSKVINNYADIPEQTKIKVLDVIAEHKYKPNQFASVLKGIPQKVIALYLHTTTNDAKDSSMSNIDSSYVMGVVSHFIMATKKHGHSLRVEMIEENEGQEAIETHIRDVFNSKSICAAVFVGLTDNCKFIDRLVEDGYAIASIDRIISEEGTSLNVITSDENSAKSATQHLIESGYTNIAFIGGDETKLSARNREKGYRIAIEESNLEAQVISCGFSQALASEAANKFDEFPNIEALVCASDTIAHSFIGTLRKTNPNRLSQLGFIGFENTAFNSHQSPSLTSVAIDYQQMAHDTVESLLSKDNKKSVIVNTNLVIRDSSKKKR</sequence>
<evidence type="ECO:0000256" key="3">
    <source>
        <dbReference type="ARBA" id="ARBA00023163"/>
    </source>
</evidence>
<dbReference type="InterPro" id="IPR028082">
    <property type="entry name" value="Peripla_BP_I"/>
</dbReference>
<dbReference type="Pfam" id="PF00356">
    <property type="entry name" value="LacI"/>
    <property type="match status" value="1"/>
</dbReference>
<dbReference type="InterPro" id="IPR046335">
    <property type="entry name" value="LacI/GalR-like_sensor"/>
</dbReference>
<dbReference type="Pfam" id="PF13377">
    <property type="entry name" value="Peripla_BP_3"/>
    <property type="match status" value="1"/>
</dbReference>
<protein>
    <submittedName>
        <fullName evidence="5">LacI family transcriptional regulator</fullName>
    </submittedName>
</protein>
<dbReference type="CDD" id="cd01392">
    <property type="entry name" value="HTH_LacI"/>
    <property type="match status" value="1"/>
</dbReference>
<dbReference type="InterPro" id="IPR010982">
    <property type="entry name" value="Lambda_DNA-bd_dom_sf"/>
</dbReference>
<evidence type="ECO:0000313" key="5">
    <source>
        <dbReference type="EMBL" id="MCQ1059720.1"/>
    </source>
</evidence>
<keyword evidence="1" id="KW-0805">Transcription regulation</keyword>
<evidence type="ECO:0000313" key="6">
    <source>
        <dbReference type="Proteomes" id="UP001524460"/>
    </source>
</evidence>
<keyword evidence="6" id="KW-1185">Reference proteome</keyword>
<dbReference type="Gene3D" id="1.10.260.40">
    <property type="entry name" value="lambda repressor-like DNA-binding domains"/>
    <property type="match status" value="1"/>
</dbReference>
<keyword evidence="2" id="KW-0238">DNA-binding</keyword>
<dbReference type="InterPro" id="IPR000843">
    <property type="entry name" value="HTH_LacI"/>
</dbReference>
<feature type="domain" description="HTH lacI-type" evidence="4">
    <location>
        <begin position="7"/>
        <end position="61"/>
    </location>
</feature>
<comment type="caution">
    <text evidence="5">The sequence shown here is derived from an EMBL/GenBank/DDBJ whole genome shotgun (WGS) entry which is preliminary data.</text>
</comment>
<evidence type="ECO:0000256" key="2">
    <source>
        <dbReference type="ARBA" id="ARBA00023125"/>
    </source>
</evidence>
<dbReference type="RefSeq" id="WP_255043814.1">
    <property type="nucleotide sequence ID" value="NZ_JANEYT010000044.1"/>
</dbReference>
<dbReference type="Gene3D" id="3.40.50.2300">
    <property type="match status" value="2"/>
</dbReference>